<name>A0A0U2W5R3_9BACT</name>
<sequence>MQKVLVTGGSGFIALHCIDQLLEKGYVVRTTIRSESRIDEIKKAMNQYPNLDQNLEFHICDLLEDSGWDEAVNGCEYVLHVASPFILEVPSDEDVLIRPAVDGTLRVLDACSRNNVKKVVLTSSVAAVAYGHEKSKIYDESDWSNTGEDSGITPYAKSKTLAEKAAWDFLDTLSSDKRFDFTVINPVGVFGPMLTSDIGTSNSLVSKLINGELPACPATHMGYVDVRDVAKAHIFSMLNESTNNKRIIVSESEMFFVDVGRILNGAGFKKSPTKQMPNWLVKILSIFVKELSGVTKSLGKRVDTDKSRAKSLFDWDYISAKDSIVDTANQLSAMDKE</sequence>
<comment type="similarity">
    <text evidence="2">Belongs to the NAD(P)-dependent epimerase/dehydratase family. Dihydroflavonol-4-reductase subfamily.</text>
</comment>
<reference evidence="4" key="1">
    <citation type="journal article" date="2016" name="ISME J.">
        <title>Functional metagenomic screen reveals new and diverse microbial rhodopsins.</title>
        <authorList>
            <person name="Pushkarev A."/>
            <person name="Beja O."/>
        </authorList>
    </citation>
    <scope>NUCLEOTIDE SEQUENCE</scope>
</reference>
<proteinExistence type="inferred from homology"/>
<dbReference type="FunFam" id="3.40.50.720:FF:000336">
    <property type="entry name" value="Aldehyde reductase"/>
    <property type="match status" value="1"/>
</dbReference>
<dbReference type="GO" id="GO:0016616">
    <property type="term" value="F:oxidoreductase activity, acting on the CH-OH group of donors, NAD or NADP as acceptor"/>
    <property type="evidence" value="ECO:0007669"/>
    <property type="project" value="TreeGrafter"/>
</dbReference>
<evidence type="ECO:0000259" key="3">
    <source>
        <dbReference type="Pfam" id="PF01370"/>
    </source>
</evidence>
<dbReference type="Pfam" id="PF01370">
    <property type="entry name" value="Epimerase"/>
    <property type="match status" value="1"/>
</dbReference>
<protein>
    <submittedName>
        <fullName evidence="4">Putative dihydroflavonol 4-reductase</fullName>
    </submittedName>
</protein>
<evidence type="ECO:0000256" key="1">
    <source>
        <dbReference type="ARBA" id="ARBA00023002"/>
    </source>
</evidence>
<feature type="domain" description="NAD-dependent epimerase/dehydratase" evidence="3">
    <location>
        <begin position="4"/>
        <end position="242"/>
    </location>
</feature>
<dbReference type="PANTHER" id="PTHR10366:SF564">
    <property type="entry name" value="STEROL-4-ALPHA-CARBOXYLATE 3-DEHYDROGENASE, DECARBOXYLATING"/>
    <property type="match status" value="1"/>
</dbReference>
<organism evidence="4">
    <name type="scientific">uncultured bacterium EIL80E09</name>
    <dbReference type="NCBI Taxonomy" id="1768207"/>
    <lineage>
        <taxon>Bacteria</taxon>
        <taxon>environmental samples</taxon>
    </lineage>
</organism>
<dbReference type="CDD" id="cd05227">
    <property type="entry name" value="AR_SDR_e"/>
    <property type="match status" value="1"/>
</dbReference>
<evidence type="ECO:0000256" key="2">
    <source>
        <dbReference type="ARBA" id="ARBA00023445"/>
    </source>
</evidence>
<dbReference type="AlphaFoldDB" id="A0A0U2W5R3"/>
<dbReference type="SUPFAM" id="SSF51735">
    <property type="entry name" value="NAD(P)-binding Rossmann-fold domains"/>
    <property type="match status" value="1"/>
</dbReference>
<dbReference type="EMBL" id="KT201083">
    <property type="protein sequence ID" value="ALS55955.1"/>
    <property type="molecule type" value="Genomic_DNA"/>
</dbReference>
<dbReference type="InterPro" id="IPR001509">
    <property type="entry name" value="Epimerase_deHydtase"/>
</dbReference>
<dbReference type="InterPro" id="IPR036291">
    <property type="entry name" value="NAD(P)-bd_dom_sf"/>
</dbReference>
<dbReference type="PANTHER" id="PTHR10366">
    <property type="entry name" value="NAD DEPENDENT EPIMERASE/DEHYDRATASE"/>
    <property type="match status" value="1"/>
</dbReference>
<accession>A0A0U2W5R3</accession>
<dbReference type="InterPro" id="IPR050425">
    <property type="entry name" value="NAD(P)_dehydrat-like"/>
</dbReference>
<evidence type="ECO:0000313" key="4">
    <source>
        <dbReference type="EMBL" id="ALS55955.1"/>
    </source>
</evidence>
<dbReference type="Gene3D" id="3.40.50.720">
    <property type="entry name" value="NAD(P)-binding Rossmann-like Domain"/>
    <property type="match status" value="1"/>
</dbReference>
<keyword evidence="1" id="KW-0560">Oxidoreductase</keyword>